<feature type="domain" description="Very-long-chain aldehyde decarbonylase CER1-like C-terminal" evidence="8">
    <location>
        <begin position="451"/>
        <end position="614"/>
    </location>
</feature>
<dbReference type="GO" id="GO:0016491">
    <property type="term" value="F:oxidoreductase activity"/>
    <property type="evidence" value="ECO:0007669"/>
    <property type="project" value="InterPro"/>
</dbReference>
<evidence type="ECO:0000256" key="6">
    <source>
        <dbReference type="SAM" id="Phobius"/>
    </source>
</evidence>
<evidence type="ECO:0000313" key="9">
    <source>
        <dbReference type="EMBL" id="CAA0842480.1"/>
    </source>
</evidence>
<proteinExistence type="inferred from homology"/>
<comment type="subcellular location">
    <subcellularLocation>
        <location evidence="1">Membrane</location>
        <topology evidence="1">Multi-pass membrane protein</topology>
    </subcellularLocation>
</comment>
<dbReference type="EMBL" id="CACSLK010034598">
    <property type="protein sequence ID" value="CAA0842480.1"/>
    <property type="molecule type" value="Genomic_DNA"/>
</dbReference>
<feature type="transmembrane region" description="Helical" evidence="6">
    <location>
        <begin position="19"/>
        <end position="37"/>
    </location>
</feature>
<evidence type="ECO:0000256" key="2">
    <source>
        <dbReference type="ARBA" id="ARBA00009324"/>
    </source>
</evidence>
<feature type="transmembrane region" description="Helical" evidence="6">
    <location>
        <begin position="99"/>
        <end position="119"/>
    </location>
</feature>
<dbReference type="InterPro" id="IPR006694">
    <property type="entry name" value="Fatty_acid_hydroxylase"/>
</dbReference>
<name>A0A9N7P1B1_STRHE</name>
<dbReference type="GO" id="GO:0016020">
    <property type="term" value="C:membrane"/>
    <property type="evidence" value="ECO:0007669"/>
    <property type="project" value="UniProtKB-SubCell"/>
</dbReference>
<evidence type="ECO:0000259" key="8">
    <source>
        <dbReference type="Pfam" id="PF12076"/>
    </source>
</evidence>
<feature type="transmembrane region" description="Helical" evidence="6">
    <location>
        <begin position="325"/>
        <end position="345"/>
    </location>
</feature>
<evidence type="ECO:0000256" key="4">
    <source>
        <dbReference type="ARBA" id="ARBA00022989"/>
    </source>
</evidence>
<dbReference type="GO" id="GO:0008610">
    <property type="term" value="P:lipid biosynthetic process"/>
    <property type="evidence" value="ECO:0007669"/>
    <property type="project" value="InterPro"/>
</dbReference>
<comment type="caution">
    <text evidence="9">The sequence shown here is derived from an EMBL/GenBank/DDBJ whole genome shotgun (WGS) entry which is preliminary data.</text>
</comment>
<dbReference type="Pfam" id="PF04116">
    <property type="entry name" value="FA_hydroxylase"/>
    <property type="match status" value="1"/>
</dbReference>
<evidence type="ECO:0000259" key="7">
    <source>
        <dbReference type="Pfam" id="PF04116"/>
    </source>
</evidence>
<organism evidence="9 10">
    <name type="scientific">Striga hermonthica</name>
    <name type="common">Purple witchweed</name>
    <name type="synonym">Buchnera hermonthica</name>
    <dbReference type="NCBI Taxonomy" id="68872"/>
    <lineage>
        <taxon>Eukaryota</taxon>
        <taxon>Viridiplantae</taxon>
        <taxon>Streptophyta</taxon>
        <taxon>Embryophyta</taxon>
        <taxon>Tracheophyta</taxon>
        <taxon>Spermatophyta</taxon>
        <taxon>Magnoliopsida</taxon>
        <taxon>eudicotyledons</taxon>
        <taxon>Gunneridae</taxon>
        <taxon>Pentapetalae</taxon>
        <taxon>asterids</taxon>
        <taxon>lamiids</taxon>
        <taxon>Lamiales</taxon>
        <taxon>Orobanchaceae</taxon>
        <taxon>Buchnereae</taxon>
        <taxon>Striga</taxon>
    </lineage>
</organism>
<dbReference type="InterPro" id="IPR021940">
    <property type="entry name" value="CER1-like_C"/>
</dbReference>
<keyword evidence="3 6" id="KW-0812">Transmembrane</keyword>
<reference evidence="9" key="1">
    <citation type="submission" date="2019-12" db="EMBL/GenBank/DDBJ databases">
        <authorList>
            <person name="Scholes J."/>
        </authorList>
    </citation>
    <scope>NUCLEOTIDE SEQUENCE</scope>
</reference>
<comment type="similarity">
    <text evidence="2">Belongs to the sterol desaturase family.</text>
</comment>
<dbReference type="Proteomes" id="UP001153555">
    <property type="component" value="Unassembled WGS sequence"/>
</dbReference>
<protein>
    <submittedName>
        <fullName evidence="9">Protein ECERIFERUM 1</fullName>
    </submittedName>
</protein>
<dbReference type="AlphaFoldDB" id="A0A9N7P1B1"/>
<keyword evidence="5 6" id="KW-0472">Membrane</keyword>
<feature type="transmembrane region" description="Helical" evidence="6">
    <location>
        <begin position="44"/>
        <end position="65"/>
    </location>
</feature>
<keyword evidence="10" id="KW-1185">Reference proteome</keyword>
<sequence length="624" mass="72324">MASKPGILTEWPWTWLGNFKYLVLAPGIIHSTYSFLVKDDKARYLAPFLVLPMLLSRMVHNQIWISFSRYRTAKGNNRIVDKTIEFEQVDRERNWDDQIILNGILMYLGIAYIESARYIPLWNTDGVVWTILLHAGPVEFLYYWLHRALHHHFLYSRYHSHHHSSIVTEPITSVIHPFAEHIAYFLLFAIPMLTTLYMKNASITAMAGYLTYIDFMNNMGHCNFEHIPKWLFSAFPPLKYIMYTPSYHSLHHTQFRTNYSLFMPFYDYVYGTMDKTTESLYETSLVRKEEEPDVVHLTHLTTPESIYHLRLGFAYLASQPHKSKWYLWLMWPVTVWSMLITWIYGRTFTVERNVFKQLKLQTWAIPKYSVQYYMQWQRESINTMIEDSILEAESKGAKVLSLGLLNQEEGLNKNGELFLRRNPKLKVKLVDGSSLAVAIVLNSIPKGTTQVVLRGNLSKVAYSIALALCQGGIQVHAMCEDEYNKLKAKLSEEAGEKLVLSKNSSPQTWLVGDGLSDEEQLKAPKGTVFIPFSPFPPKKMRKNCHYNSTPAMLAPKHLENVDSCENWLPRRVMSAWRIAGILHGMEGWDVHECGNMMFDIGKIWLSSIKHGFRPLTNVTDSKLN</sequence>
<evidence type="ECO:0000256" key="5">
    <source>
        <dbReference type="ARBA" id="ARBA00023136"/>
    </source>
</evidence>
<dbReference type="InterPro" id="IPR050307">
    <property type="entry name" value="Sterol_Desaturase_Related"/>
</dbReference>
<evidence type="ECO:0000256" key="3">
    <source>
        <dbReference type="ARBA" id="ARBA00022692"/>
    </source>
</evidence>
<feature type="transmembrane region" description="Helical" evidence="6">
    <location>
        <begin position="181"/>
        <end position="198"/>
    </location>
</feature>
<gene>
    <name evidence="9" type="ORF">SHERM_08342</name>
</gene>
<evidence type="ECO:0000313" key="10">
    <source>
        <dbReference type="Proteomes" id="UP001153555"/>
    </source>
</evidence>
<evidence type="ECO:0000256" key="1">
    <source>
        <dbReference type="ARBA" id="ARBA00004141"/>
    </source>
</evidence>
<feature type="domain" description="Fatty acid hydroxylase" evidence="7">
    <location>
        <begin position="134"/>
        <end position="272"/>
    </location>
</feature>
<feature type="transmembrane region" description="Helical" evidence="6">
    <location>
        <begin position="126"/>
        <end position="145"/>
    </location>
</feature>
<accession>A0A9N7P1B1</accession>
<dbReference type="PANTHER" id="PTHR11863">
    <property type="entry name" value="STEROL DESATURASE"/>
    <property type="match status" value="1"/>
</dbReference>
<keyword evidence="4 6" id="KW-1133">Transmembrane helix</keyword>
<dbReference type="GO" id="GO:0005506">
    <property type="term" value="F:iron ion binding"/>
    <property type="evidence" value="ECO:0007669"/>
    <property type="project" value="InterPro"/>
</dbReference>
<dbReference type="Pfam" id="PF12076">
    <property type="entry name" value="CER1-like_C"/>
    <property type="match status" value="1"/>
</dbReference>
<dbReference type="OrthoDB" id="408954at2759"/>